<protein>
    <submittedName>
        <fullName evidence="3">Peptidase C19 family protein</fullName>
    </submittedName>
</protein>
<dbReference type="GO" id="GO:0005829">
    <property type="term" value="C:cytosol"/>
    <property type="evidence" value="ECO:0007669"/>
    <property type="project" value="TreeGrafter"/>
</dbReference>
<organism evidence="3 4">
    <name type="scientific">Reticulomyxa filosa</name>
    <dbReference type="NCBI Taxonomy" id="46433"/>
    <lineage>
        <taxon>Eukaryota</taxon>
        <taxon>Sar</taxon>
        <taxon>Rhizaria</taxon>
        <taxon>Retaria</taxon>
        <taxon>Foraminifera</taxon>
        <taxon>Monothalamids</taxon>
        <taxon>Reticulomyxidae</taxon>
        <taxon>Reticulomyxa</taxon>
    </lineage>
</organism>
<dbReference type="Pfam" id="PF00443">
    <property type="entry name" value="UCH"/>
    <property type="match status" value="1"/>
</dbReference>
<dbReference type="GO" id="GO:0005634">
    <property type="term" value="C:nucleus"/>
    <property type="evidence" value="ECO:0007669"/>
    <property type="project" value="TreeGrafter"/>
</dbReference>
<gene>
    <name evidence="3" type="ORF">RFI_25608</name>
</gene>
<dbReference type="PANTHER" id="PTHR24006">
    <property type="entry name" value="UBIQUITIN CARBOXYL-TERMINAL HYDROLASE"/>
    <property type="match status" value="1"/>
</dbReference>
<dbReference type="EMBL" id="ASPP01022068">
    <property type="protein sequence ID" value="ETO11768.1"/>
    <property type="molecule type" value="Genomic_DNA"/>
</dbReference>
<accession>X6MCM5</accession>
<dbReference type="SUPFAM" id="SSF54001">
    <property type="entry name" value="Cysteine proteinases"/>
    <property type="match status" value="1"/>
</dbReference>
<dbReference type="Proteomes" id="UP000023152">
    <property type="component" value="Unassembled WGS sequence"/>
</dbReference>
<evidence type="ECO:0000256" key="1">
    <source>
        <dbReference type="SAM" id="Phobius"/>
    </source>
</evidence>
<dbReference type="InterPro" id="IPR018200">
    <property type="entry name" value="USP_CS"/>
</dbReference>
<dbReference type="AlphaFoldDB" id="X6MCM5"/>
<comment type="caution">
    <text evidence="3">The sequence shown here is derived from an EMBL/GenBank/DDBJ whole genome shotgun (WGS) entry which is preliminary data.</text>
</comment>
<dbReference type="GO" id="GO:0016579">
    <property type="term" value="P:protein deubiquitination"/>
    <property type="evidence" value="ECO:0007669"/>
    <property type="project" value="InterPro"/>
</dbReference>
<dbReference type="Gene3D" id="3.90.70.10">
    <property type="entry name" value="Cysteine proteinases"/>
    <property type="match status" value="1"/>
</dbReference>
<evidence type="ECO:0000313" key="3">
    <source>
        <dbReference type="EMBL" id="ETO11768.1"/>
    </source>
</evidence>
<evidence type="ECO:0000313" key="4">
    <source>
        <dbReference type="Proteomes" id="UP000023152"/>
    </source>
</evidence>
<keyword evidence="1" id="KW-0812">Transmembrane</keyword>
<feature type="domain" description="Peptidase C19 ubiquitin carboxyl-terminal hydrolase" evidence="2">
    <location>
        <begin position="320"/>
        <end position="462"/>
    </location>
</feature>
<reference evidence="3 4" key="1">
    <citation type="journal article" date="2013" name="Curr. Biol.">
        <title>The Genome of the Foraminiferan Reticulomyxa filosa.</title>
        <authorList>
            <person name="Glockner G."/>
            <person name="Hulsmann N."/>
            <person name="Schleicher M."/>
            <person name="Noegel A.A."/>
            <person name="Eichinger L."/>
            <person name="Gallinger C."/>
            <person name="Pawlowski J."/>
            <person name="Sierra R."/>
            <person name="Euteneuer U."/>
            <person name="Pillet L."/>
            <person name="Moustafa A."/>
            <person name="Platzer M."/>
            <person name="Groth M."/>
            <person name="Szafranski K."/>
            <person name="Schliwa M."/>
        </authorList>
    </citation>
    <scope>NUCLEOTIDE SEQUENCE [LARGE SCALE GENOMIC DNA]</scope>
</reference>
<dbReference type="OrthoDB" id="289038at2759"/>
<sequence length="468" mass="54201">MMLQSEPKYFFFLFSKLQLMIDFFCLFAIMSKDGRYSVTMNITKENCVRDADVRDWSSVGGVICYKLPVFFEGNAMALFTNNWNTMNMNERRHDDDVNVVWKDRRTNGFVFVGRMNARGGMQMQANKTNNESNDKQQSNVNNQYAKEIELLTVFLSDITNERELQNKLGEFNGDILSVITYLASKCRLDQENNEAKEDIKEQNELEQVSCTQTNKPKSCLIYVLIILYCIVKKDKIEREEVSQKADPFGVIVSEDKDNFNSQSKIHQIETQHLILENTAKDQVCEFYFLISATFYFYTETKEDKKENEEKLKNVENKGFVGLLNQGATCYLNSLLQSMYFTPELREGLYSMSEQELGVKYLQEAEDLENKIANGEIKSNDEDVASLVSLGFSSNRKIFFFFFELRKEQPIKQTKKKKKYTLKAKRALAKNDLALAKQLLQGGEVPSVKKVLIQLRQLFAQMQSDDIEN</sequence>
<proteinExistence type="predicted"/>
<dbReference type="InterPro" id="IPR050164">
    <property type="entry name" value="Peptidase_C19"/>
</dbReference>
<dbReference type="GO" id="GO:0004843">
    <property type="term" value="F:cysteine-type deubiquitinase activity"/>
    <property type="evidence" value="ECO:0007669"/>
    <property type="project" value="InterPro"/>
</dbReference>
<keyword evidence="4" id="KW-1185">Reference proteome</keyword>
<name>X6MCM5_RETFI</name>
<dbReference type="PANTHER" id="PTHR24006:SF702">
    <property type="entry name" value="UBIQUITIN CARBOXYL-TERMINAL HYDROLASE 47"/>
    <property type="match status" value="1"/>
</dbReference>
<dbReference type="InterPro" id="IPR038765">
    <property type="entry name" value="Papain-like_cys_pep_sf"/>
</dbReference>
<feature type="non-terminal residue" evidence="3">
    <location>
        <position position="468"/>
    </location>
</feature>
<evidence type="ECO:0000259" key="2">
    <source>
        <dbReference type="Pfam" id="PF00443"/>
    </source>
</evidence>
<keyword evidence="1" id="KW-0472">Membrane</keyword>
<feature type="transmembrane region" description="Helical" evidence="1">
    <location>
        <begin position="9"/>
        <end position="30"/>
    </location>
</feature>
<dbReference type="PROSITE" id="PS00972">
    <property type="entry name" value="USP_1"/>
    <property type="match status" value="1"/>
</dbReference>
<keyword evidence="1" id="KW-1133">Transmembrane helix</keyword>
<dbReference type="InterPro" id="IPR001394">
    <property type="entry name" value="Peptidase_C19_UCH"/>
</dbReference>